<dbReference type="EMBL" id="JBBDHD010000148">
    <property type="protein sequence ID" value="MFH7599766.1"/>
    <property type="molecule type" value="Genomic_DNA"/>
</dbReference>
<evidence type="ECO:0000313" key="3">
    <source>
        <dbReference type="Proteomes" id="UP001610631"/>
    </source>
</evidence>
<protein>
    <submittedName>
        <fullName evidence="2">Uncharacterized protein</fullName>
    </submittedName>
</protein>
<name>A0ABW7PMX0_9ACTN</name>
<accession>A0ABW7PMX0</accession>
<proteinExistence type="predicted"/>
<feature type="region of interest" description="Disordered" evidence="1">
    <location>
        <begin position="34"/>
        <end position="54"/>
    </location>
</feature>
<comment type="caution">
    <text evidence="2">The sequence shown here is derived from an EMBL/GenBank/DDBJ whole genome shotgun (WGS) entry which is preliminary data.</text>
</comment>
<evidence type="ECO:0000256" key="1">
    <source>
        <dbReference type="SAM" id="MobiDB-lite"/>
    </source>
</evidence>
<organism evidence="2 3">
    <name type="scientific">Streptomyces racemochromogenes</name>
    <dbReference type="NCBI Taxonomy" id="67353"/>
    <lineage>
        <taxon>Bacteria</taxon>
        <taxon>Bacillati</taxon>
        <taxon>Actinomycetota</taxon>
        <taxon>Actinomycetes</taxon>
        <taxon>Kitasatosporales</taxon>
        <taxon>Streptomycetaceae</taxon>
        <taxon>Streptomyces</taxon>
    </lineage>
</organism>
<reference evidence="2 3" key="1">
    <citation type="submission" date="2024-03" db="EMBL/GenBank/DDBJ databases">
        <title>Whole genome sequencing of Streptomyces racemochromogenes, to identify antimicrobial biosynthetic gene clusters.</title>
        <authorList>
            <person name="Suryawanshi P."/>
            <person name="Krishnaraj P.U."/>
            <person name="Arun Y.P."/>
            <person name="Suryawanshi M.P."/>
            <person name="Rakshit O."/>
        </authorList>
    </citation>
    <scope>NUCLEOTIDE SEQUENCE [LARGE SCALE GENOMIC DNA]</scope>
    <source>
        <strain evidence="2 3">AUDT626</strain>
    </source>
</reference>
<gene>
    <name evidence="2" type="ORF">WDV06_32400</name>
</gene>
<evidence type="ECO:0000313" key="2">
    <source>
        <dbReference type="EMBL" id="MFH7599766.1"/>
    </source>
</evidence>
<sequence length="54" mass="6105">MKTQADPQPTSRNIEPEQRIRTCRPALLRSDCCTEPADPYEDAGFEPNVVRGED</sequence>
<keyword evidence="3" id="KW-1185">Reference proteome</keyword>
<dbReference type="Proteomes" id="UP001610631">
    <property type="component" value="Unassembled WGS sequence"/>
</dbReference>
<dbReference type="RefSeq" id="WP_395513392.1">
    <property type="nucleotide sequence ID" value="NZ_JBBDHD010000148.1"/>
</dbReference>